<proteinExistence type="inferred from homology"/>
<accession>A0A371INU8</accession>
<evidence type="ECO:0000259" key="5">
    <source>
        <dbReference type="PROSITE" id="PS50893"/>
    </source>
</evidence>
<comment type="similarity">
    <text evidence="1">Belongs to the ABC transporter superfamily.</text>
</comment>
<dbReference type="GO" id="GO:0140359">
    <property type="term" value="F:ABC-type transporter activity"/>
    <property type="evidence" value="ECO:0007669"/>
    <property type="project" value="InterPro"/>
</dbReference>
<evidence type="ECO:0000313" key="7">
    <source>
        <dbReference type="EMBL" id="TRW27951.1"/>
    </source>
</evidence>
<dbReference type="RefSeq" id="WP_068914265.1">
    <property type="nucleotide sequence ID" value="NZ_MBEW02000002.1"/>
</dbReference>
<keyword evidence="2" id="KW-0813">Transport</keyword>
<dbReference type="Gene3D" id="3.40.50.300">
    <property type="entry name" value="P-loop containing nucleotide triphosphate hydrolases"/>
    <property type="match status" value="1"/>
</dbReference>
<dbReference type="PANTHER" id="PTHR46743:SF2">
    <property type="entry name" value="TEICHOIC ACIDS EXPORT ATP-BINDING PROTEIN TAGH"/>
    <property type="match status" value="1"/>
</dbReference>
<evidence type="ECO:0000313" key="6">
    <source>
        <dbReference type="EMBL" id="RDY22106.1"/>
    </source>
</evidence>
<dbReference type="Proteomes" id="UP000093352">
    <property type="component" value="Unassembled WGS sequence"/>
</dbReference>
<evidence type="ECO:0000256" key="2">
    <source>
        <dbReference type="ARBA" id="ARBA00022448"/>
    </source>
</evidence>
<feature type="domain" description="ABC transporter" evidence="5">
    <location>
        <begin position="29"/>
        <end position="242"/>
    </location>
</feature>
<dbReference type="Proteomes" id="UP000319424">
    <property type="component" value="Unassembled WGS sequence"/>
</dbReference>
<comment type="caution">
    <text evidence="6">The sequence shown here is derived from an EMBL/GenBank/DDBJ whole genome shotgun (WGS) entry which is preliminary data.</text>
</comment>
<evidence type="ECO:0000256" key="4">
    <source>
        <dbReference type="ARBA" id="ARBA00022840"/>
    </source>
</evidence>
<reference evidence="6 8" key="1">
    <citation type="journal article" date="2016" name="Genome Announc.">
        <title>Draft Genome Sequence of Criibacterium bergeronii gen. nov., sp. nov., Strain CCRI-22567T, Isolated from a Vaginal Sample from a Woman with Bacterial Vaginosis.</title>
        <authorList>
            <person name="Maheux A.F."/>
            <person name="Berube E."/>
            <person name="Boudreau D.K."/>
            <person name="Raymond F."/>
            <person name="Corbeil J."/>
            <person name="Roy P.H."/>
            <person name="Boissinot M."/>
            <person name="Omar R.F."/>
        </authorList>
    </citation>
    <scope>NUCLEOTIDE SEQUENCE [LARGE SCALE GENOMIC DNA]</scope>
    <source>
        <strain evidence="6 8">CCRI-22567</strain>
    </source>
</reference>
<name>A0A371INU8_9FIRM</name>
<protein>
    <submittedName>
        <fullName evidence="6">ABC transporter ATP-binding protein</fullName>
    </submittedName>
</protein>
<dbReference type="PANTHER" id="PTHR46743">
    <property type="entry name" value="TEICHOIC ACIDS EXPORT ATP-BINDING PROTEIN TAGH"/>
    <property type="match status" value="1"/>
</dbReference>
<dbReference type="InterPro" id="IPR015860">
    <property type="entry name" value="ABC_transpr_TagH-like"/>
</dbReference>
<keyword evidence="8" id="KW-1185">Reference proteome</keyword>
<evidence type="ECO:0000256" key="3">
    <source>
        <dbReference type="ARBA" id="ARBA00022741"/>
    </source>
</evidence>
<dbReference type="InterPro" id="IPR027417">
    <property type="entry name" value="P-loop_NTPase"/>
</dbReference>
<dbReference type="GO" id="GO:0016887">
    <property type="term" value="F:ATP hydrolysis activity"/>
    <property type="evidence" value="ECO:0007669"/>
    <property type="project" value="InterPro"/>
</dbReference>
<dbReference type="InterPro" id="IPR003439">
    <property type="entry name" value="ABC_transporter-like_ATP-bd"/>
</dbReference>
<evidence type="ECO:0000256" key="1">
    <source>
        <dbReference type="ARBA" id="ARBA00005417"/>
    </source>
</evidence>
<dbReference type="PROSITE" id="PS50893">
    <property type="entry name" value="ABC_TRANSPORTER_2"/>
    <property type="match status" value="1"/>
</dbReference>
<dbReference type="SMART" id="SM00382">
    <property type="entry name" value="AAA"/>
    <property type="match status" value="1"/>
</dbReference>
<dbReference type="GO" id="GO:0005524">
    <property type="term" value="F:ATP binding"/>
    <property type="evidence" value="ECO:0007669"/>
    <property type="project" value="UniProtKB-KW"/>
</dbReference>
<reference evidence="7 9" key="3">
    <citation type="submission" date="2019-07" db="EMBL/GenBank/DDBJ databases">
        <title>Criibacterium bergeronii gen. nov., sp. nov. isolated from human clinical samples.</title>
        <authorList>
            <person name="Maheux A.F."/>
            <person name="Boudreau D.K."/>
            <person name="Berube E."/>
            <person name="Brodeur S."/>
            <person name="Bernard K.A."/>
            <person name="Abed J.Y."/>
            <person name="Ducrey E."/>
            <person name="Guay E.F."/>
            <person name="Raymond F."/>
            <person name="Corbeil J."/>
            <person name="Domingo M.-C."/>
            <person name="Roy P.H."/>
            <person name="Boissinot M."/>
            <person name="Tocheva E.I."/>
            <person name="Omar R.F."/>
        </authorList>
    </citation>
    <scope>NUCLEOTIDE SEQUENCE [LARGE SCALE GENOMIC DNA]</scope>
    <source>
        <strain evidence="7 9">CCRI-24246</strain>
    </source>
</reference>
<evidence type="ECO:0000313" key="9">
    <source>
        <dbReference type="Proteomes" id="UP000319424"/>
    </source>
</evidence>
<dbReference type="GO" id="GO:0016020">
    <property type="term" value="C:membrane"/>
    <property type="evidence" value="ECO:0007669"/>
    <property type="project" value="InterPro"/>
</dbReference>
<dbReference type="InterPro" id="IPR003593">
    <property type="entry name" value="AAA+_ATPase"/>
</dbReference>
<reference evidence="6" key="2">
    <citation type="submission" date="2018-07" db="EMBL/GenBank/DDBJ databases">
        <authorList>
            <person name="Quirk P.G."/>
            <person name="Krulwich T.A."/>
        </authorList>
    </citation>
    <scope>NUCLEOTIDE SEQUENCE</scope>
    <source>
        <strain evidence="6">CCRI-22567</strain>
    </source>
</reference>
<dbReference type="STRING" id="1871336.BBG48_07600"/>
<dbReference type="InterPro" id="IPR050683">
    <property type="entry name" value="Bact_Polysacc_Export_ATP-bd"/>
</dbReference>
<dbReference type="SUPFAM" id="SSF52540">
    <property type="entry name" value="P-loop containing nucleoside triphosphate hydrolases"/>
    <property type="match status" value="1"/>
</dbReference>
<gene>
    <name evidence="6" type="ORF">BBG48_001820</name>
    <name evidence="7" type="ORF">FL857_02860</name>
</gene>
<sequence>MDKAVEVKNVSISFNLGKEKILSLKEYIIKLVKKELFFEEFKALDDISFDIKKGEVFGIVGLNGAGKSTLLKIIAGVMKPDKGTVKTFGSIAPLIELGAGFDMELTAYENIFLNGAVLGYSKQFMKSKLNEIIDFSELYDFIDVPIKNFSSGMVARLGFSIATIVEPNILIVDEILSVGDFKFQEKCNERINKMMENGTTIIIVSHSIEQIEEICDRALLIEHGKIIKLGDAKTVCEYFKNN</sequence>
<keyword evidence="3" id="KW-0547">Nucleotide-binding</keyword>
<dbReference type="EMBL" id="VJXW01000003">
    <property type="protein sequence ID" value="TRW27951.1"/>
    <property type="molecule type" value="Genomic_DNA"/>
</dbReference>
<dbReference type="Pfam" id="PF00005">
    <property type="entry name" value="ABC_tran"/>
    <property type="match status" value="1"/>
</dbReference>
<dbReference type="OrthoDB" id="9778870at2"/>
<keyword evidence="4 6" id="KW-0067">ATP-binding</keyword>
<dbReference type="EMBL" id="MBEW02000002">
    <property type="protein sequence ID" value="RDY22106.1"/>
    <property type="molecule type" value="Genomic_DNA"/>
</dbReference>
<dbReference type="CDD" id="cd03220">
    <property type="entry name" value="ABC_KpsT_Wzt"/>
    <property type="match status" value="1"/>
</dbReference>
<organism evidence="6 8">
    <name type="scientific">Criibacterium bergeronii</name>
    <dbReference type="NCBI Taxonomy" id="1871336"/>
    <lineage>
        <taxon>Bacteria</taxon>
        <taxon>Bacillati</taxon>
        <taxon>Bacillota</taxon>
        <taxon>Clostridia</taxon>
        <taxon>Peptostreptococcales</taxon>
        <taxon>Filifactoraceae</taxon>
        <taxon>Criibacterium</taxon>
    </lineage>
</organism>
<evidence type="ECO:0000313" key="8">
    <source>
        <dbReference type="Proteomes" id="UP000093352"/>
    </source>
</evidence>
<dbReference type="AlphaFoldDB" id="A0A371INU8"/>